<dbReference type="Proteomes" id="UP001501207">
    <property type="component" value="Unassembled WGS sequence"/>
</dbReference>
<keyword evidence="2" id="KW-1185">Reference proteome</keyword>
<gene>
    <name evidence="1" type="ORF">GCM10023143_07110</name>
</gene>
<evidence type="ECO:0008006" key="3">
    <source>
        <dbReference type="Google" id="ProtNLM"/>
    </source>
</evidence>
<accession>A0ABP8FGW8</accession>
<sequence length="548" mass="62230">MRKFIRVAVIAAAAILLLLGGGNFFLHSWLNRQLPRILNGDPGREYDIRYTDFSVHWFTRTLSLKDITILPFHAGATADSAGIYAKIDGFVIRGFALGSLIWKKEIHTRLLQAAHPRITLRLKPGELNRDSLSSNIFLKTLLDRIRVNNIRVTDGFLTITDQQKKEPVLSAGPLDVRLRDVVADSATVASPFPFRYGSVEISGDSVVFHPDTLYIMRVPHLQLKNHMLELDSLQLASRYSRDVFQQKIGYQQDWYRLSAPRIRLRDISWGVARKQIYVHARSLFLENTVFLSYRDKRVPFRSVEKPMPGTALKRLPFLLTIDSLSVSGSRITYEEHPDAPRSSGAVVFDRLSCHAANISNDSVWLLKHPVCDVQAQSLLLGATPLKAHFRFRLSDPGDAFEVGATLGSLPMATLNRTLKPLADITASGRVQSLDLTIRGNDISAGSNMRLLYDSLTLDIFEKEGHKTNRLLSAVANLFIRKHNKPEDDQPQTATFRFTRYRDRSFFNYLWNSIKKGALTTLLNAQHSRFKREQLQDFMQRSEEKKKAS</sequence>
<reference evidence="2" key="1">
    <citation type="journal article" date="2019" name="Int. J. Syst. Evol. Microbiol.">
        <title>The Global Catalogue of Microorganisms (GCM) 10K type strain sequencing project: providing services to taxonomists for standard genome sequencing and annotation.</title>
        <authorList>
            <consortium name="The Broad Institute Genomics Platform"/>
            <consortium name="The Broad Institute Genome Sequencing Center for Infectious Disease"/>
            <person name="Wu L."/>
            <person name="Ma J."/>
        </authorList>
    </citation>
    <scope>NUCLEOTIDE SEQUENCE [LARGE SCALE GENOMIC DNA]</scope>
    <source>
        <strain evidence="2">JCM 17664</strain>
    </source>
</reference>
<evidence type="ECO:0000313" key="1">
    <source>
        <dbReference type="EMBL" id="GAA4303546.1"/>
    </source>
</evidence>
<evidence type="ECO:0000313" key="2">
    <source>
        <dbReference type="Proteomes" id="UP001501207"/>
    </source>
</evidence>
<comment type="caution">
    <text evidence="1">The sequence shown here is derived from an EMBL/GenBank/DDBJ whole genome shotgun (WGS) entry which is preliminary data.</text>
</comment>
<name>A0ABP8FGW8_9BACT</name>
<protein>
    <recommendedName>
        <fullName evidence="3">DUF748 domain-containing protein</fullName>
    </recommendedName>
</protein>
<proteinExistence type="predicted"/>
<dbReference type="EMBL" id="BAABFN010000001">
    <property type="protein sequence ID" value="GAA4303546.1"/>
    <property type="molecule type" value="Genomic_DNA"/>
</dbReference>
<dbReference type="RefSeq" id="WP_344975447.1">
    <property type="nucleotide sequence ID" value="NZ_BAABFN010000001.1"/>
</dbReference>
<organism evidence="1 2">
    <name type="scientific">Compostibacter hankyongensis</name>
    <dbReference type="NCBI Taxonomy" id="1007089"/>
    <lineage>
        <taxon>Bacteria</taxon>
        <taxon>Pseudomonadati</taxon>
        <taxon>Bacteroidota</taxon>
        <taxon>Chitinophagia</taxon>
        <taxon>Chitinophagales</taxon>
        <taxon>Chitinophagaceae</taxon>
        <taxon>Compostibacter</taxon>
    </lineage>
</organism>